<dbReference type="Proteomes" id="UP000034536">
    <property type="component" value="Unassembled WGS sequence"/>
</dbReference>
<feature type="domain" description="Glycosyltransferase 2-like" evidence="1">
    <location>
        <begin position="7"/>
        <end position="119"/>
    </location>
</feature>
<gene>
    <name evidence="2" type="ORF">UR89_C0009G0028</name>
</gene>
<protein>
    <submittedName>
        <fullName evidence="2">Putative glycosyltransferase</fullName>
    </submittedName>
</protein>
<dbReference type="EMBL" id="LBQX01000009">
    <property type="protein sequence ID" value="KKP87007.1"/>
    <property type="molecule type" value="Genomic_DNA"/>
</dbReference>
<comment type="caution">
    <text evidence="2">The sequence shown here is derived from an EMBL/GenBank/DDBJ whole genome shotgun (WGS) entry which is preliminary data.</text>
</comment>
<evidence type="ECO:0000259" key="1">
    <source>
        <dbReference type="Pfam" id="PF00535"/>
    </source>
</evidence>
<name>A0A0G0G5J2_9BACT</name>
<dbReference type="InterPro" id="IPR001173">
    <property type="entry name" value="Glyco_trans_2-like"/>
</dbReference>
<reference evidence="2 3" key="1">
    <citation type="journal article" date="2015" name="Nature">
        <title>rRNA introns, odd ribosomes, and small enigmatic genomes across a large radiation of phyla.</title>
        <authorList>
            <person name="Brown C.T."/>
            <person name="Hug L.A."/>
            <person name="Thomas B.C."/>
            <person name="Sharon I."/>
            <person name="Castelle C.J."/>
            <person name="Singh A."/>
            <person name="Wilkins M.J."/>
            <person name="Williams K.H."/>
            <person name="Banfield J.F."/>
        </authorList>
    </citation>
    <scope>NUCLEOTIDE SEQUENCE [LARGE SCALE GENOMIC DNA]</scope>
</reference>
<sequence length="142" mass="16430">MKKQPITIIIPVYKNYKMFFRYLEINKKFFTGCEVIIMNDYPEKNITNEVSEIYLDALVINNKVNYGFAGNVNRGIMKSSRDYVFLMNSDVVLKNNSFINSLKYFNIDSKLFAIGFAQIEKDGKKVGSNLGYFKNGLIHHSN</sequence>
<evidence type="ECO:0000313" key="2">
    <source>
        <dbReference type="EMBL" id="KKP87007.1"/>
    </source>
</evidence>
<dbReference type="Gene3D" id="3.90.550.10">
    <property type="entry name" value="Spore Coat Polysaccharide Biosynthesis Protein SpsA, Chain A"/>
    <property type="match status" value="1"/>
</dbReference>
<dbReference type="GO" id="GO:0016740">
    <property type="term" value="F:transferase activity"/>
    <property type="evidence" value="ECO:0007669"/>
    <property type="project" value="UniProtKB-KW"/>
</dbReference>
<dbReference type="Pfam" id="PF00535">
    <property type="entry name" value="Glycos_transf_2"/>
    <property type="match status" value="1"/>
</dbReference>
<organism evidence="2 3">
    <name type="scientific">Candidatus Roizmanbacteria bacterium GW2011_GWA2_35_8</name>
    <dbReference type="NCBI Taxonomy" id="1618479"/>
    <lineage>
        <taxon>Bacteria</taxon>
        <taxon>Candidatus Roizmaniibacteriota</taxon>
    </lineage>
</organism>
<proteinExistence type="predicted"/>
<dbReference type="InterPro" id="IPR029044">
    <property type="entry name" value="Nucleotide-diphossugar_trans"/>
</dbReference>
<feature type="non-terminal residue" evidence="2">
    <location>
        <position position="142"/>
    </location>
</feature>
<dbReference type="SUPFAM" id="SSF53448">
    <property type="entry name" value="Nucleotide-diphospho-sugar transferases"/>
    <property type="match status" value="1"/>
</dbReference>
<dbReference type="AlphaFoldDB" id="A0A0G0G5J2"/>
<keyword evidence="2" id="KW-0808">Transferase</keyword>
<accession>A0A0G0G5J2</accession>
<evidence type="ECO:0000313" key="3">
    <source>
        <dbReference type="Proteomes" id="UP000034536"/>
    </source>
</evidence>